<dbReference type="OrthoDB" id="9796595at2"/>
<dbReference type="eggNOG" id="COG2964">
    <property type="taxonomic scope" value="Bacteria"/>
</dbReference>
<accession>E3DLX2</accession>
<sequence>MRLQIDNKREVHPYLNNMKSVAEGIFKFLGQEAEVLIHDLSQPESSIIFIAGELTDRELGGPITDVGLKRLRDKNNPDDVLNYKNQLEDGRILKSSTMFVTDDDGQVLGCLCVNYNITNFYMAENVIKNFCNFNQRSSKKDTETKHEIFAENINDVMTKIMNDAIKQVKKPILYMEKEDKIEIIKYLDQRGAFMIKGAVDQVADKLNVSRYTIYNYLKEIDTGE</sequence>
<feature type="domain" description="YheO-like" evidence="1">
    <location>
        <begin position="15"/>
        <end position="125"/>
    </location>
</feature>
<dbReference type="AlphaFoldDB" id="E3DLX2"/>
<name>E3DLX2_HALPG</name>
<evidence type="ECO:0000259" key="1">
    <source>
        <dbReference type="Pfam" id="PF08348"/>
    </source>
</evidence>
<dbReference type="EMBL" id="CP002175">
    <property type="protein sequence ID" value="ADO76231.1"/>
    <property type="molecule type" value="Genomic_DNA"/>
</dbReference>
<dbReference type="HOGENOM" id="CLU_080179_2_0_9"/>
<dbReference type="InterPro" id="IPR039445">
    <property type="entry name" value="DauR-like_HTH"/>
</dbReference>
<feature type="domain" description="Transcriptional regulator DauR-like HTH" evidence="2">
    <location>
        <begin position="157"/>
        <end position="218"/>
    </location>
</feature>
<evidence type="ECO:0000259" key="2">
    <source>
        <dbReference type="Pfam" id="PF13309"/>
    </source>
</evidence>
<organism evidence="3 4">
    <name type="scientific">Halanaerobium praevalens (strain ATCC 33744 / DSM 2228 / GSL)</name>
    <dbReference type="NCBI Taxonomy" id="572479"/>
    <lineage>
        <taxon>Bacteria</taxon>
        <taxon>Bacillati</taxon>
        <taxon>Bacillota</taxon>
        <taxon>Clostridia</taxon>
        <taxon>Halanaerobiales</taxon>
        <taxon>Halanaerobiaceae</taxon>
        <taxon>Halanaerobium</taxon>
    </lineage>
</organism>
<dbReference type="PANTHER" id="PTHR35568:SF1">
    <property type="entry name" value="TRANSCRIPTIONAL REGULATOR DAUR"/>
    <property type="match status" value="1"/>
</dbReference>
<dbReference type="PATRIC" id="fig|572479.3.peg.76"/>
<dbReference type="STRING" id="572479.Hprae_0072"/>
<reference evidence="4" key="1">
    <citation type="submission" date="2010-10" db="EMBL/GenBank/DDBJ databases">
        <title>The complete genome of Halanaerobium praevalens DSM 2228.</title>
        <authorList>
            <consortium name="US DOE Joint Genome Institute (JGI-PGF)"/>
            <person name="Lucas S."/>
            <person name="Copeland A."/>
            <person name="Lapidus A."/>
            <person name="Glavina del Rio T."/>
            <person name="Dalin E."/>
            <person name="Tice H."/>
            <person name="Bruce D."/>
            <person name="Goodwin L."/>
            <person name="Pitluck S."/>
            <person name="Kyrpides N."/>
            <person name="Mavromatis K."/>
            <person name="Ivanova N."/>
            <person name="Ovchinnikova G."/>
            <person name="Chertkov O."/>
            <person name="Detter J.C."/>
            <person name="Han C."/>
            <person name="Larimer F."/>
            <person name="Land M."/>
            <person name="Hauser L."/>
            <person name="Markowitz V."/>
            <person name="Cheng J.-F."/>
            <person name="Hugenholtz P."/>
            <person name="Woyke T."/>
            <person name="Wu D."/>
            <person name="Tindall B."/>
            <person name="Pomrenke H.G."/>
            <person name="Brambilla E."/>
            <person name="Klenk H.-P."/>
            <person name="Eisen J.A."/>
        </authorList>
    </citation>
    <scope>NUCLEOTIDE SEQUENCE [LARGE SCALE GENOMIC DNA]</scope>
    <source>
        <strain evidence="4">ATCC 33744 / DSM 2228 / GSL</strain>
    </source>
</reference>
<evidence type="ECO:0000313" key="4">
    <source>
        <dbReference type="Proteomes" id="UP000006866"/>
    </source>
</evidence>
<dbReference type="KEGG" id="hpk:Hprae_0072"/>
<proteinExistence type="predicted"/>
<reference evidence="3 4" key="2">
    <citation type="journal article" date="2011" name="Stand. Genomic Sci.">
        <title>Complete genome sequence of the extremely halophilic Halanaerobium praevalens type strain (GSL).</title>
        <authorList>
            <person name="Ivanova N."/>
            <person name="Sikorski J."/>
            <person name="Chertkov O."/>
            <person name="Nolan M."/>
            <person name="Lucas S."/>
            <person name="Hammon N."/>
            <person name="Deshpande S."/>
            <person name="Cheng J.F."/>
            <person name="Tapia R."/>
            <person name="Han C."/>
            <person name="Goodwin L."/>
            <person name="Pitluck S."/>
            <person name="Huntemann M."/>
            <person name="Liolios K."/>
            <person name="Pagani I."/>
            <person name="Mavromatis K."/>
            <person name="Ovchinikova G."/>
            <person name="Pati A."/>
            <person name="Chen A."/>
            <person name="Palaniappan K."/>
            <person name="Land M."/>
            <person name="Hauser L."/>
            <person name="Brambilla E.M."/>
            <person name="Kannan K.P."/>
            <person name="Rohde M."/>
            <person name="Tindall B.J."/>
            <person name="Goker M."/>
            <person name="Detter J.C."/>
            <person name="Woyke T."/>
            <person name="Bristow J."/>
            <person name="Eisen J.A."/>
            <person name="Markowitz V."/>
            <person name="Hugenholtz P."/>
            <person name="Kyrpides N.C."/>
            <person name="Klenk H.P."/>
            <person name="Lapidus A."/>
        </authorList>
    </citation>
    <scope>NUCLEOTIDE SEQUENCE [LARGE SCALE GENOMIC DNA]</scope>
    <source>
        <strain evidence="4">ATCC 33744 / DSM 2228 / GSL</strain>
    </source>
</reference>
<dbReference type="InterPro" id="IPR013559">
    <property type="entry name" value="YheO"/>
</dbReference>
<dbReference type="Pfam" id="PF13309">
    <property type="entry name" value="HTH_22"/>
    <property type="match status" value="1"/>
</dbReference>
<dbReference type="RefSeq" id="WP_014552266.1">
    <property type="nucleotide sequence ID" value="NC_017455.1"/>
</dbReference>
<protein>
    <submittedName>
        <fullName evidence="3">YheO-like domain-containing protein</fullName>
    </submittedName>
</protein>
<dbReference type="Pfam" id="PF08348">
    <property type="entry name" value="PAS_6"/>
    <property type="match status" value="1"/>
</dbReference>
<keyword evidence="4" id="KW-1185">Reference proteome</keyword>
<dbReference type="InterPro" id="IPR039446">
    <property type="entry name" value="DauR-like"/>
</dbReference>
<dbReference type="Proteomes" id="UP000006866">
    <property type="component" value="Chromosome"/>
</dbReference>
<gene>
    <name evidence="3" type="ordered locus">Hprae_0072</name>
</gene>
<evidence type="ECO:0000313" key="3">
    <source>
        <dbReference type="EMBL" id="ADO76231.1"/>
    </source>
</evidence>
<dbReference type="PANTHER" id="PTHR35568">
    <property type="entry name" value="TRANSCRIPTIONAL REGULATOR DAUR"/>
    <property type="match status" value="1"/>
</dbReference>